<dbReference type="PANTHER" id="PTHR12015">
    <property type="entry name" value="SMALL INDUCIBLE CYTOKINE A"/>
    <property type="match status" value="1"/>
</dbReference>
<keyword evidence="4" id="KW-0964">Secreted</keyword>
<dbReference type="CDD" id="cd00272">
    <property type="entry name" value="Chemokine_CC"/>
    <property type="match status" value="1"/>
</dbReference>
<evidence type="ECO:0000313" key="7">
    <source>
        <dbReference type="Proteomes" id="UP000694580"/>
    </source>
</evidence>
<comment type="subcellular location">
    <subcellularLocation>
        <location evidence="4">Secreted</location>
    </subcellularLocation>
</comment>
<dbReference type="Pfam" id="PF00048">
    <property type="entry name" value="IL8"/>
    <property type="match status" value="1"/>
</dbReference>
<keyword evidence="3" id="KW-1015">Disulfide bond</keyword>
<sequence>MAQISAPALSLLMLLTAGLLSPKASSLHNFFFFSISGCCTRYSSTILSAEAVKGFSIQDSFSNCNINAVILHTKNGRHVCANPHVRWVRQIVRNLGLQK</sequence>
<organism evidence="6 7">
    <name type="scientific">Denticeps clupeoides</name>
    <name type="common">denticle herring</name>
    <dbReference type="NCBI Taxonomy" id="299321"/>
    <lineage>
        <taxon>Eukaryota</taxon>
        <taxon>Metazoa</taxon>
        <taxon>Chordata</taxon>
        <taxon>Craniata</taxon>
        <taxon>Vertebrata</taxon>
        <taxon>Euteleostomi</taxon>
        <taxon>Actinopterygii</taxon>
        <taxon>Neopterygii</taxon>
        <taxon>Teleostei</taxon>
        <taxon>Clupei</taxon>
        <taxon>Clupeiformes</taxon>
        <taxon>Denticipitoidei</taxon>
        <taxon>Denticipitidae</taxon>
        <taxon>Denticeps</taxon>
    </lineage>
</organism>
<evidence type="ECO:0000256" key="1">
    <source>
        <dbReference type="ARBA" id="ARBA00010868"/>
    </source>
</evidence>
<dbReference type="GeneTree" id="ENSGT01150000290131"/>
<reference evidence="6 7" key="1">
    <citation type="submission" date="2020-06" db="EMBL/GenBank/DDBJ databases">
        <authorList>
            <consortium name="Wellcome Sanger Institute Data Sharing"/>
        </authorList>
    </citation>
    <scope>NUCLEOTIDE SEQUENCE [LARGE SCALE GENOMIC DNA]</scope>
</reference>
<comment type="similarity">
    <text evidence="1 4">Belongs to the intercrine beta (chemokine CC) family.</text>
</comment>
<dbReference type="SMART" id="SM00199">
    <property type="entry name" value="SCY"/>
    <property type="match status" value="1"/>
</dbReference>
<protein>
    <recommendedName>
        <fullName evidence="4">C-C motif chemokine</fullName>
    </recommendedName>
</protein>
<evidence type="ECO:0000256" key="3">
    <source>
        <dbReference type="ARBA" id="ARBA00023157"/>
    </source>
</evidence>
<name>A0AAY4ANM9_9TELE</name>
<reference evidence="6" key="3">
    <citation type="submission" date="2025-09" db="UniProtKB">
        <authorList>
            <consortium name="Ensembl"/>
        </authorList>
    </citation>
    <scope>IDENTIFICATION</scope>
</reference>
<dbReference type="PROSITE" id="PS00472">
    <property type="entry name" value="SMALL_CYTOKINES_CC"/>
    <property type="match status" value="1"/>
</dbReference>
<evidence type="ECO:0000259" key="5">
    <source>
        <dbReference type="SMART" id="SM00199"/>
    </source>
</evidence>
<keyword evidence="4" id="KW-0732">Signal</keyword>
<dbReference type="AlphaFoldDB" id="A0AAY4ANM9"/>
<dbReference type="Proteomes" id="UP000694580">
    <property type="component" value="Chromosome 4"/>
</dbReference>
<dbReference type="Gene3D" id="2.40.50.40">
    <property type="match status" value="1"/>
</dbReference>
<keyword evidence="2 4" id="KW-0202">Cytokine</keyword>
<feature type="signal peptide" evidence="4">
    <location>
        <begin position="1"/>
        <end position="26"/>
    </location>
</feature>
<keyword evidence="7" id="KW-1185">Reference proteome</keyword>
<reference evidence="6" key="2">
    <citation type="submission" date="2025-08" db="UniProtKB">
        <authorList>
            <consortium name="Ensembl"/>
        </authorList>
    </citation>
    <scope>IDENTIFICATION</scope>
</reference>
<evidence type="ECO:0000256" key="2">
    <source>
        <dbReference type="ARBA" id="ARBA00022514"/>
    </source>
</evidence>
<accession>A0AAY4ANM9</accession>
<keyword evidence="4" id="KW-0145">Chemotaxis</keyword>
<feature type="domain" description="Chemokine interleukin-8-like" evidence="5">
    <location>
        <begin position="35"/>
        <end position="95"/>
    </location>
</feature>
<dbReference type="PRINTS" id="PR00436">
    <property type="entry name" value="INTERLEUKIN8"/>
</dbReference>
<dbReference type="InterPro" id="IPR036048">
    <property type="entry name" value="Interleukin_8-like_sf"/>
</dbReference>
<evidence type="ECO:0000313" key="6">
    <source>
        <dbReference type="Ensembl" id="ENSDCDP00010010453.1"/>
    </source>
</evidence>
<feature type="chain" id="PRO_5044047982" description="C-C motif chemokine" evidence="4">
    <location>
        <begin position="27"/>
        <end position="99"/>
    </location>
</feature>
<dbReference type="InterPro" id="IPR039809">
    <property type="entry name" value="Chemokine_b/g/d"/>
</dbReference>
<dbReference type="GO" id="GO:0006955">
    <property type="term" value="P:immune response"/>
    <property type="evidence" value="ECO:0007669"/>
    <property type="project" value="InterPro"/>
</dbReference>
<dbReference type="GO" id="GO:0005615">
    <property type="term" value="C:extracellular space"/>
    <property type="evidence" value="ECO:0007669"/>
    <property type="project" value="UniProtKB-KW"/>
</dbReference>
<dbReference type="InterPro" id="IPR001811">
    <property type="entry name" value="Chemokine_IL8-like_dom"/>
</dbReference>
<dbReference type="SUPFAM" id="SSF54117">
    <property type="entry name" value="Interleukin 8-like chemokines"/>
    <property type="match status" value="1"/>
</dbReference>
<proteinExistence type="inferred from homology"/>
<gene>
    <name evidence="6" type="primary">CCL20</name>
</gene>
<evidence type="ECO:0000256" key="4">
    <source>
        <dbReference type="RuleBase" id="RU361150"/>
    </source>
</evidence>
<dbReference type="InterPro" id="IPR000827">
    <property type="entry name" value="Chemokine_CC_CS"/>
</dbReference>
<dbReference type="GO" id="GO:0008009">
    <property type="term" value="F:chemokine activity"/>
    <property type="evidence" value="ECO:0007669"/>
    <property type="project" value="InterPro"/>
</dbReference>
<dbReference type="Ensembl" id="ENSDCDT00010010955.1">
    <property type="protein sequence ID" value="ENSDCDP00010010453.1"/>
    <property type="gene ID" value="ENSDCDG00010004641.1"/>
</dbReference>